<dbReference type="EMBL" id="CP121196">
    <property type="protein sequence ID" value="XBH19768.1"/>
    <property type="molecule type" value="Genomic_DNA"/>
</dbReference>
<evidence type="ECO:0000313" key="2">
    <source>
        <dbReference type="EMBL" id="XBH19768.1"/>
    </source>
</evidence>
<feature type="region of interest" description="Disordered" evidence="1">
    <location>
        <begin position="114"/>
        <end position="147"/>
    </location>
</feature>
<reference evidence="2" key="1">
    <citation type="submission" date="2023-03" db="EMBL/GenBank/DDBJ databases">
        <title>Edaphobacter sp.</title>
        <authorList>
            <person name="Huber K.J."/>
            <person name="Papendorf J."/>
            <person name="Pilke C."/>
            <person name="Bunk B."/>
            <person name="Sproeer C."/>
            <person name="Pester M."/>
        </authorList>
    </citation>
    <scope>NUCLEOTIDE SEQUENCE</scope>
    <source>
        <strain evidence="2">DSM 110680</strain>
    </source>
</reference>
<organism evidence="2">
    <name type="scientific">Telmatobacter sp. DSM 110680</name>
    <dbReference type="NCBI Taxonomy" id="3036704"/>
    <lineage>
        <taxon>Bacteria</taxon>
        <taxon>Pseudomonadati</taxon>
        <taxon>Acidobacteriota</taxon>
        <taxon>Terriglobia</taxon>
        <taxon>Terriglobales</taxon>
        <taxon>Acidobacteriaceae</taxon>
        <taxon>Telmatobacter</taxon>
    </lineage>
</organism>
<protein>
    <recommendedName>
        <fullName evidence="3">DUF4136 domain-containing protein</fullName>
    </recommendedName>
</protein>
<evidence type="ECO:0008006" key="3">
    <source>
        <dbReference type="Google" id="ProtNLM"/>
    </source>
</evidence>
<feature type="compositionally biased region" description="Polar residues" evidence="1">
    <location>
        <begin position="127"/>
        <end position="145"/>
    </location>
</feature>
<evidence type="ECO:0000256" key="1">
    <source>
        <dbReference type="SAM" id="MobiDB-lite"/>
    </source>
</evidence>
<accession>A0AAU7DRZ9</accession>
<dbReference type="AlphaFoldDB" id="A0AAU7DRZ9"/>
<gene>
    <name evidence="2" type="ORF">P8935_10730</name>
</gene>
<sequence length="207" mass="22463">MRYRWGFVLSIALILCLSTAGKDKKKILLPNDILEARTVLVVIDPDAGVDIEAPNANREALQDVERAFMNWGRFSMAVDVSTADLVVSVRKGNGKIAQPTIGGVPSNNRPVIFEPTDSGVRMGGHSGTPSQSGDPTNSQSPNPHQQVEVGPAQDMFVVYRGKRDNPLEATSVWRYTADGALRSPDVPAVDAFRKLILAAEKQRDAKP</sequence>
<proteinExistence type="predicted"/>
<name>A0AAU7DRZ9_9BACT</name>
<dbReference type="RefSeq" id="WP_348264989.1">
    <property type="nucleotide sequence ID" value="NZ_CP121196.1"/>
</dbReference>